<feature type="coiled-coil region" evidence="4">
    <location>
        <begin position="547"/>
        <end position="726"/>
    </location>
</feature>
<sequence>MRPIKLEMAAFGPYKEHTILDFTQFNNQSLFLVSGPTGSGKTTIFDAIAYALYDSPSGESRNKDAFKSDFATDMDLCKVAFTFEVNGKEYYIERIPNQTGPGARGPKNIASSVLFRDGDIVTTKIKEANQEIAELLSINYEQFKQIVMLPQGEFKRLLESDSKNKEVIFRNIFGTEVILAFQEQLQKQVAQLNKKVEHNQVRLQSSLAYLPTLEDEELTNLVETEDYSAIIQRLSLLQQKRIEETNKINEEQTKQTLKTRALERHHEEKGVLEDLEEKIKQLADKETEFNLLEIKIKQFENAQACLEAKHQLDNEKEEEMTLAAHLLDTTNAINETKEKITAINSSFVHVEKDYQALPEWREQEQQLKENIAVFKQLDQLQEELDLLTSKDQTNQLDLDNLILELAQVEQDSKAIAQTIKKIQDSHIQISEIKEKLTKQKTIQTSHETRENDLNRMARLLDNYEQAKLNMQTEEQIFNSKNKAFTEATHQFNQNIAGLLASKMEENQACPVCGSLDHPAPAPLINHAPTEADLQILQVDVSEAQMNYSQAAARVGSLNNQLRELENQLSIQRSSLSDKQVEIQIKKAEVHEKITDLNIQLEELQIMTQTEETIQSKQTDLRKKEKTLLIRQAQLETDQERNKNEKVKKENQYQLLEKSVLDLEHARLEEEIKDLSEKIKETEKNYPLLKSQITDLEKQLAIYENTLSSQEKQIQAIKKRMILAEKNYQEKLSQAQLDENFEDQLLPIDQVESSRAKLSEYQDTVKITHSRYQEQLTVVASFGEHLDAQTLQNQLQESFKIADQLKREYQHLATQLDAISQVLTTMKTTYEEGQLLMDKFGHLQRISDIANGKSTETGRLSFERYVLAIYYEEIVLAANQRLAQMTANRYLLQRSERESKGAGAKGLELDVFDHYTGQIRSVKTLSGGESFKASLALALGLSDVMQQQSGGVQIDTLFIDEGFGTLDSESLEQAIQTLAELNANGRMIGIISHVDELKTRIPAHIKVTHSTSGSQAEIIV</sequence>
<dbReference type="KEGG" id="jda:BW727_101302"/>
<dbReference type="SUPFAM" id="SSF52540">
    <property type="entry name" value="P-loop containing nucleoside triphosphate hydrolases"/>
    <property type="match status" value="2"/>
</dbReference>
<reference evidence="6 7" key="1">
    <citation type="journal article" date="2014" name="Int. J. Syst. Evol. Microbiol.">
        <title>Jeotgalibaca dankookensis gen. nov., sp. nov., a member of the family Carnobacteriaceae, isolated from seujeot (Korean traditional food).</title>
        <authorList>
            <person name="Lee D.G."/>
            <person name="Trujillo M.E."/>
            <person name="Kang H."/>
            <person name="Ahn T.Y."/>
        </authorList>
    </citation>
    <scope>NUCLEOTIDE SEQUENCE [LARGE SCALE GENOMIC DNA]</scope>
    <source>
        <strain evidence="6 7">EX-07</strain>
    </source>
</reference>
<feature type="domain" description="Rad50/SbcC-type AAA" evidence="5">
    <location>
        <begin position="5"/>
        <end position="282"/>
    </location>
</feature>
<evidence type="ECO:0000256" key="4">
    <source>
        <dbReference type="SAM" id="Coils"/>
    </source>
</evidence>
<name>A0A1S6IQ71_9LACT</name>
<organism evidence="6 7">
    <name type="scientific">Jeotgalibaca dankookensis</name>
    <dbReference type="NCBI Taxonomy" id="708126"/>
    <lineage>
        <taxon>Bacteria</taxon>
        <taxon>Bacillati</taxon>
        <taxon>Bacillota</taxon>
        <taxon>Bacilli</taxon>
        <taxon>Lactobacillales</taxon>
        <taxon>Carnobacteriaceae</taxon>
        <taxon>Jeotgalibaca</taxon>
    </lineage>
</organism>
<evidence type="ECO:0000256" key="1">
    <source>
        <dbReference type="ARBA" id="ARBA00006930"/>
    </source>
</evidence>
<accession>A0A1S6IQ71</accession>
<feature type="coiled-coil region" evidence="4">
    <location>
        <begin position="446"/>
        <end position="476"/>
    </location>
</feature>
<dbReference type="AlphaFoldDB" id="A0A1S6IQ71"/>
<comment type="subunit">
    <text evidence="2">Heterodimer of SbcC and SbcD.</text>
</comment>
<dbReference type="GO" id="GO:0006302">
    <property type="term" value="P:double-strand break repair"/>
    <property type="evidence" value="ECO:0007669"/>
    <property type="project" value="InterPro"/>
</dbReference>
<dbReference type="EMBL" id="CP019728">
    <property type="protein sequence ID" value="AQS53669.1"/>
    <property type="molecule type" value="Genomic_DNA"/>
</dbReference>
<evidence type="ECO:0000313" key="6">
    <source>
        <dbReference type="EMBL" id="AQS53669.1"/>
    </source>
</evidence>
<dbReference type="STRING" id="708126.BW727_101302"/>
<evidence type="ECO:0000256" key="2">
    <source>
        <dbReference type="ARBA" id="ARBA00011322"/>
    </source>
</evidence>
<proteinExistence type="inferred from homology"/>
<feature type="coiled-coil region" evidence="4">
    <location>
        <begin position="370"/>
        <end position="418"/>
    </location>
</feature>
<dbReference type="Pfam" id="PF13476">
    <property type="entry name" value="AAA_23"/>
    <property type="match status" value="1"/>
</dbReference>
<gene>
    <name evidence="6" type="primary">sbcC</name>
    <name evidence="6" type="ORF">BW727_101302</name>
</gene>
<comment type="similarity">
    <text evidence="1">Belongs to the SMC family. SbcC subfamily.</text>
</comment>
<protein>
    <recommendedName>
        <fullName evidence="3">Nuclease SbcCD subunit C</fullName>
    </recommendedName>
</protein>
<keyword evidence="4" id="KW-0175">Coiled coil</keyword>
<keyword evidence="7" id="KW-1185">Reference proteome</keyword>
<dbReference type="PANTHER" id="PTHR32114">
    <property type="entry name" value="ABC TRANSPORTER ABCH.3"/>
    <property type="match status" value="1"/>
</dbReference>
<dbReference type="InterPro" id="IPR038729">
    <property type="entry name" value="Rad50/SbcC_AAA"/>
</dbReference>
<dbReference type="RefSeq" id="WP_062468667.1">
    <property type="nucleotide sequence ID" value="NZ_BBYN01000009.1"/>
</dbReference>
<evidence type="ECO:0000259" key="5">
    <source>
        <dbReference type="Pfam" id="PF13476"/>
    </source>
</evidence>
<dbReference type="Pfam" id="PF13558">
    <property type="entry name" value="SbcC_Walker_B"/>
    <property type="match status" value="1"/>
</dbReference>
<feature type="coiled-coil region" evidence="4">
    <location>
        <begin position="234"/>
        <end position="309"/>
    </location>
</feature>
<feature type="coiled-coil region" evidence="4">
    <location>
        <begin position="787"/>
        <end position="821"/>
    </location>
</feature>
<dbReference type="Proteomes" id="UP000188993">
    <property type="component" value="Chromosome"/>
</dbReference>
<evidence type="ECO:0000256" key="3">
    <source>
        <dbReference type="ARBA" id="ARBA00013368"/>
    </source>
</evidence>
<dbReference type="PANTHER" id="PTHR32114:SF2">
    <property type="entry name" value="ABC TRANSPORTER ABCH.3"/>
    <property type="match status" value="1"/>
</dbReference>
<dbReference type="GO" id="GO:0016887">
    <property type="term" value="F:ATP hydrolysis activity"/>
    <property type="evidence" value="ECO:0007669"/>
    <property type="project" value="InterPro"/>
</dbReference>
<dbReference type="Gene3D" id="3.40.50.300">
    <property type="entry name" value="P-loop containing nucleotide triphosphate hydrolases"/>
    <property type="match status" value="2"/>
</dbReference>
<dbReference type="InterPro" id="IPR027417">
    <property type="entry name" value="P-loop_NTPase"/>
</dbReference>
<evidence type="ECO:0000313" key="7">
    <source>
        <dbReference type="Proteomes" id="UP000188993"/>
    </source>
</evidence>
<dbReference type="OrthoDB" id="9795626at2"/>